<dbReference type="RefSeq" id="WP_011714049.1">
    <property type="nucleotide sequence ID" value="NC_008576.1"/>
</dbReference>
<dbReference type="PANTHER" id="PTHR12526:SF629">
    <property type="entry name" value="TEICHURONIC ACID BIOSYNTHESIS GLYCOSYLTRANSFERASE TUAH-RELATED"/>
    <property type="match status" value="1"/>
</dbReference>
<dbReference type="Gene3D" id="3.40.50.2000">
    <property type="entry name" value="Glycogen Phosphorylase B"/>
    <property type="match status" value="1"/>
</dbReference>
<sequence>MSKIVIVSGFQIISNPRVAKEADALSKAGHTVEVLGAIWDKEGARKIEALRVGALWHYTPMVDLAGGGWLARWHWLVARLHVKLAQGVRRWLGWEHPAQLGYFTGRLLKIARSRQADLYIVHLEPALWVGVKLLQAGFRVAVDVEDWYSEDLLPADRSRRPVAMMRHYEATLLQQGAYATTTSHALSQALANAYQVSPPVVVYNTFPWAERASLKGHYRARKRLDLCSLVWFSQTIGPGRGLEQLMQALHFLQTPVEIHVRGNPRPGFEQQLRRLAPEAMQEHIYFHGLVPQAELLACLAEHDMGFCGELSDSASRDLTLTNKAMEYLRAGLAVIASDTQGQMELAKALPDTVFIYAQRDPQALADKVNLLVDQPQRLQQAKQAALQAAQQRFCWERDAEKIVTCVQCALAERGVTSCS</sequence>
<evidence type="ECO:0000313" key="4">
    <source>
        <dbReference type="Proteomes" id="UP000002586"/>
    </source>
</evidence>
<dbReference type="KEGG" id="mgm:Mmc1_2429"/>
<dbReference type="OrthoDB" id="9790710at2"/>
<keyword evidence="4" id="KW-1185">Reference proteome</keyword>
<dbReference type="SUPFAM" id="SSF53756">
    <property type="entry name" value="UDP-Glycosyltransferase/glycogen phosphorylase"/>
    <property type="match status" value="1"/>
</dbReference>
<dbReference type="Pfam" id="PF13692">
    <property type="entry name" value="Glyco_trans_1_4"/>
    <property type="match status" value="1"/>
</dbReference>
<dbReference type="PANTHER" id="PTHR12526">
    <property type="entry name" value="GLYCOSYLTRANSFERASE"/>
    <property type="match status" value="1"/>
</dbReference>
<keyword evidence="1" id="KW-0328">Glycosyltransferase</keyword>
<reference evidence="3 4" key="2">
    <citation type="journal article" date="2012" name="Int. J. Syst. Evol. Microbiol.">
        <title>Magnetococcus marinus gen. nov., sp. nov., a marine, magnetotactic bacterium that represents a novel lineage (Magnetococcaceae fam. nov.; Magnetococcales ord. nov.) at the base of the Alphaproteobacteria.</title>
        <authorList>
            <person name="Bazylinski D.A."/>
            <person name="Williams T.J."/>
            <person name="Lefevre C.T."/>
            <person name="Berg R.J."/>
            <person name="Zhang C.L."/>
            <person name="Bowser S.S."/>
            <person name="Dean A.J."/>
            <person name="Beveridge T.J."/>
        </authorList>
    </citation>
    <scope>NUCLEOTIDE SEQUENCE [LARGE SCALE GENOMIC DNA]</scope>
    <source>
        <strain evidence="4">ATCC BAA-1437 / JCM 17883 / MC-1</strain>
    </source>
</reference>
<evidence type="ECO:0000313" key="3">
    <source>
        <dbReference type="EMBL" id="ABK44929.1"/>
    </source>
</evidence>
<organism evidence="3 4">
    <name type="scientific">Magnetococcus marinus (strain ATCC BAA-1437 / JCM 17883 / MC-1)</name>
    <dbReference type="NCBI Taxonomy" id="156889"/>
    <lineage>
        <taxon>Bacteria</taxon>
        <taxon>Pseudomonadati</taxon>
        <taxon>Pseudomonadota</taxon>
        <taxon>Magnetococcia</taxon>
        <taxon>Magnetococcales</taxon>
        <taxon>Magnetococcaceae</taxon>
        <taxon>Magnetococcus</taxon>
    </lineage>
</organism>
<name>A0LAD6_MAGMM</name>
<proteinExistence type="predicted"/>
<accession>A0LAD6</accession>
<dbReference type="STRING" id="156889.Mmc1_2429"/>
<dbReference type="HOGENOM" id="CLU_679438_0_0_5"/>
<protein>
    <submittedName>
        <fullName evidence="3">Glycosyl transferase, group 1</fullName>
    </submittedName>
</protein>
<dbReference type="eggNOG" id="COG0438">
    <property type="taxonomic scope" value="Bacteria"/>
</dbReference>
<dbReference type="Proteomes" id="UP000002586">
    <property type="component" value="Chromosome"/>
</dbReference>
<reference evidence="4" key="1">
    <citation type="journal article" date="2009" name="Appl. Environ. Microbiol.">
        <title>Complete genome sequence of the chemolithoautotrophic marine magnetotactic coccus strain MC-1.</title>
        <authorList>
            <person name="Schubbe S."/>
            <person name="Williams T.J."/>
            <person name="Xie G."/>
            <person name="Kiss H.E."/>
            <person name="Brettin T.S."/>
            <person name="Martinez D."/>
            <person name="Ross C.A."/>
            <person name="Schuler D."/>
            <person name="Cox B.L."/>
            <person name="Nealson K.H."/>
            <person name="Bazylinski D.A."/>
        </authorList>
    </citation>
    <scope>NUCLEOTIDE SEQUENCE [LARGE SCALE GENOMIC DNA]</scope>
    <source>
        <strain evidence="4">ATCC BAA-1437 / JCM 17883 / MC-1</strain>
    </source>
</reference>
<dbReference type="AlphaFoldDB" id="A0LAD6"/>
<dbReference type="GO" id="GO:0016757">
    <property type="term" value="F:glycosyltransferase activity"/>
    <property type="evidence" value="ECO:0007669"/>
    <property type="project" value="UniProtKB-KW"/>
</dbReference>
<keyword evidence="2 3" id="KW-0808">Transferase</keyword>
<dbReference type="EMBL" id="CP000471">
    <property type="protein sequence ID" value="ABK44929.1"/>
    <property type="molecule type" value="Genomic_DNA"/>
</dbReference>
<evidence type="ECO:0000256" key="2">
    <source>
        <dbReference type="ARBA" id="ARBA00022679"/>
    </source>
</evidence>
<gene>
    <name evidence="3" type="ordered locus">Mmc1_2429</name>
</gene>
<evidence type="ECO:0000256" key="1">
    <source>
        <dbReference type="ARBA" id="ARBA00022676"/>
    </source>
</evidence>